<dbReference type="PROSITE" id="PS50181">
    <property type="entry name" value="FBOX"/>
    <property type="match status" value="1"/>
</dbReference>
<keyword evidence="4" id="KW-1185">Reference proteome</keyword>
<feature type="domain" description="F-box" evidence="1">
    <location>
        <begin position="13"/>
        <end position="71"/>
    </location>
</feature>
<accession>A0AAV0CTV0</accession>
<evidence type="ECO:0000259" key="1">
    <source>
        <dbReference type="PROSITE" id="PS50181"/>
    </source>
</evidence>
<name>A0AAV0CTV0_9ASTE</name>
<comment type="caution">
    <text evidence="2">The sequence shown here is derived from an EMBL/GenBank/DDBJ whole genome shotgun (WGS) entry which is preliminary data.</text>
</comment>
<dbReference type="Gene3D" id="1.20.1280.50">
    <property type="match status" value="1"/>
</dbReference>
<dbReference type="EMBL" id="CAMAPF010000050">
    <property type="protein sequence ID" value="CAH9085362.1"/>
    <property type="molecule type" value="Genomic_DNA"/>
</dbReference>
<dbReference type="EMBL" id="CAMAPF010000928">
    <property type="protein sequence ID" value="CAH9122939.1"/>
    <property type="molecule type" value="Genomic_DNA"/>
</dbReference>
<sequence length="184" mass="20888">MVDSSRLKPSYWQDRLSELPYELILHILSFMPLSDVVLTTLISKRWKSFAAPLLSVESVEFKDCDIEWNRLVDALQFLPNLSLLVIKCDNNTLSRMQPLHLKTDHSPKSFRLRNVDITLDEKLMLLPLVAFLLGNSPVLDKIVIRLSGSSSHSLEYCILVAETLLNMPRSSPTATISVFDGFTQ</sequence>
<organism evidence="2 4">
    <name type="scientific">Cuscuta epithymum</name>
    <dbReference type="NCBI Taxonomy" id="186058"/>
    <lineage>
        <taxon>Eukaryota</taxon>
        <taxon>Viridiplantae</taxon>
        <taxon>Streptophyta</taxon>
        <taxon>Embryophyta</taxon>
        <taxon>Tracheophyta</taxon>
        <taxon>Spermatophyta</taxon>
        <taxon>Magnoliopsida</taxon>
        <taxon>eudicotyledons</taxon>
        <taxon>Gunneridae</taxon>
        <taxon>Pentapetalae</taxon>
        <taxon>asterids</taxon>
        <taxon>lamiids</taxon>
        <taxon>Solanales</taxon>
        <taxon>Convolvulaceae</taxon>
        <taxon>Cuscuteae</taxon>
        <taxon>Cuscuta</taxon>
        <taxon>Cuscuta subgen. Cuscuta</taxon>
    </lineage>
</organism>
<proteinExistence type="predicted"/>
<protein>
    <recommendedName>
        <fullName evidence="1">F-box domain-containing protein</fullName>
    </recommendedName>
</protein>
<evidence type="ECO:0000313" key="3">
    <source>
        <dbReference type="EMBL" id="CAH9122939.1"/>
    </source>
</evidence>
<dbReference type="InterPro" id="IPR001810">
    <property type="entry name" value="F-box_dom"/>
</dbReference>
<evidence type="ECO:0000313" key="4">
    <source>
        <dbReference type="Proteomes" id="UP001152523"/>
    </source>
</evidence>
<gene>
    <name evidence="3" type="ORF">CEPIT_LOCUS24839</name>
    <name evidence="2" type="ORF">CEPIT_LOCUS9253</name>
</gene>
<dbReference type="Pfam" id="PF00646">
    <property type="entry name" value="F-box"/>
    <property type="match status" value="1"/>
</dbReference>
<evidence type="ECO:0000313" key="2">
    <source>
        <dbReference type="EMBL" id="CAH9085362.1"/>
    </source>
</evidence>
<dbReference type="AlphaFoldDB" id="A0AAV0CTV0"/>
<dbReference type="Proteomes" id="UP001152523">
    <property type="component" value="Unassembled WGS sequence"/>
</dbReference>
<reference evidence="2" key="1">
    <citation type="submission" date="2022-07" db="EMBL/GenBank/DDBJ databases">
        <authorList>
            <person name="Macas J."/>
            <person name="Novak P."/>
            <person name="Neumann P."/>
        </authorList>
    </citation>
    <scope>NUCLEOTIDE SEQUENCE</scope>
</reference>
<dbReference type="SUPFAM" id="SSF81383">
    <property type="entry name" value="F-box domain"/>
    <property type="match status" value="1"/>
</dbReference>
<dbReference type="InterPro" id="IPR036047">
    <property type="entry name" value="F-box-like_dom_sf"/>
</dbReference>